<reference evidence="1 2" key="1">
    <citation type="submission" date="2017-11" db="EMBL/GenBank/DDBJ databases">
        <title>Infants hospitalized years apart are colonized by the same room-sourced microbial strains.</title>
        <authorList>
            <person name="Brooks B."/>
            <person name="Olm M.R."/>
            <person name="Firek B.A."/>
            <person name="Baker R."/>
            <person name="Thomas B.C."/>
            <person name="Morowitz M.J."/>
            <person name="Banfield J.F."/>
        </authorList>
    </citation>
    <scope>NUCLEOTIDE SEQUENCE [LARGE SCALE GENOMIC DNA]</scope>
    <source>
        <strain evidence="1">S2_012_000_R3_87</strain>
    </source>
</reference>
<name>A0A2W5D4Y6_9CORY</name>
<dbReference type="InterPro" id="IPR019639">
    <property type="entry name" value="DUF2505"/>
</dbReference>
<evidence type="ECO:0000313" key="1">
    <source>
        <dbReference type="EMBL" id="PZP02112.1"/>
    </source>
</evidence>
<protein>
    <submittedName>
        <fullName evidence="1">DUF2505 domain-containing protein</fullName>
    </submittedName>
</protein>
<accession>A0A2W5D4Y6</accession>
<gene>
    <name evidence="1" type="ORF">DI609_02905</name>
</gene>
<dbReference type="AlphaFoldDB" id="A0A2W5D4Y6"/>
<comment type="caution">
    <text evidence="1">The sequence shown here is derived from an EMBL/GenBank/DDBJ whole genome shotgun (WGS) entry which is preliminary data.</text>
</comment>
<dbReference type="EMBL" id="QFNY01000045">
    <property type="protein sequence ID" value="PZP02112.1"/>
    <property type="molecule type" value="Genomic_DNA"/>
</dbReference>
<evidence type="ECO:0000313" key="2">
    <source>
        <dbReference type="Proteomes" id="UP000249451"/>
    </source>
</evidence>
<proteinExistence type="predicted"/>
<dbReference type="Proteomes" id="UP000249451">
    <property type="component" value="Unassembled WGS sequence"/>
</dbReference>
<organism evidence="1 2">
    <name type="scientific">Corynebacterium urealyticum</name>
    <dbReference type="NCBI Taxonomy" id="43771"/>
    <lineage>
        <taxon>Bacteria</taxon>
        <taxon>Bacillati</taxon>
        <taxon>Actinomycetota</taxon>
        <taxon>Actinomycetes</taxon>
        <taxon>Mycobacteriales</taxon>
        <taxon>Corynebacteriaceae</taxon>
        <taxon>Corynebacterium</taxon>
    </lineage>
</organism>
<dbReference type="SUPFAM" id="SSF55961">
    <property type="entry name" value="Bet v1-like"/>
    <property type="match status" value="1"/>
</dbReference>
<sequence>MSTRSENTVTINQPIAKVHEALTTEGYWEHIAAKLSPEPGTVHEFTGNTAVLYEVLPTSLLPEAVRAMVSQSLKEKRTVTIGEVVDDQMSVSFTADVKGTPVDFKGDITYKAQGETTVLDYVTEVSVNIPMMGAAIEPKVAEALQELYTNEAKLTEEWIAANL</sequence>
<dbReference type="Pfam" id="PF10698">
    <property type="entry name" value="DUF2505"/>
    <property type="match status" value="1"/>
</dbReference>